<evidence type="ECO:0000313" key="1">
    <source>
        <dbReference type="EMBL" id="UWZ56851.1"/>
    </source>
</evidence>
<keyword evidence="2" id="KW-1185">Reference proteome</keyword>
<sequence>MEYPDLSPYGYSDFPVPMVNVGWLGPTGGIPADLELRAAAITDLASWKDPRALAALLHAAYDEPLAGCAGGDIGEALAALQPHAFTPDLRAEPLPEWVRWGFEHALRQP</sequence>
<organism evidence="1 2">
    <name type="scientific">Dactylosporangium aurantiacum</name>
    <dbReference type="NCBI Taxonomy" id="35754"/>
    <lineage>
        <taxon>Bacteria</taxon>
        <taxon>Bacillati</taxon>
        <taxon>Actinomycetota</taxon>
        <taxon>Actinomycetes</taxon>
        <taxon>Micromonosporales</taxon>
        <taxon>Micromonosporaceae</taxon>
        <taxon>Dactylosporangium</taxon>
    </lineage>
</organism>
<protein>
    <submittedName>
        <fullName evidence="1">Uncharacterized protein</fullName>
    </submittedName>
</protein>
<evidence type="ECO:0000313" key="2">
    <source>
        <dbReference type="Proteomes" id="UP001058003"/>
    </source>
</evidence>
<dbReference type="AlphaFoldDB" id="A0A9Q9IJQ0"/>
<dbReference type="EMBL" id="CP073767">
    <property type="protein sequence ID" value="UWZ56851.1"/>
    <property type="molecule type" value="Genomic_DNA"/>
</dbReference>
<proteinExistence type="predicted"/>
<reference evidence="1" key="1">
    <citation type="submission" date="2021-04" db="EMBL/GenBank/DDBJ databases">
        <title>Dactylosporangium aurantiacum NRRL B-8018 full assembly.</title>
        <authorList>
            <person name="Hartkoorn R.C."/>
            <person name="Beaudoing E."/>
            <person name="Hot D."/>
        </authorList>
    </citation>
    <scope>NUCLEOTIDE SEQUENCE</scope>
    <source>
        <strain evidence="1">NRRL B-8018</strain>
    </source>
</reference>
<accession>A0A9Q9IJQ0</accession>
<dbReference type="RefSeq" id="WP_156089706.1">
    <property type="nucleotide sequence ID" value="NZ_CP073767.1"/>
</dbReference>
<dbReference type="Proteomes" id="UP001058003">
    <property type="component" value="Chromosome"/>
</dbReference>
<name>A0A9Q9IJQ0_9ACTN</name>
<dbReference type="KEGG" id="daur:Daura_12120"/>
<gene>
    <name evidence="1" type="ORF">Daura_12120</name>
</gene>
<dbReference type="OrthoDB" id="5523878at2"/>